<dbReference type="Gene3D" id="1.20.1290.10">
    <property type="entry name" value="AhpD-like"/>
    <property type="match status" value="1"/>
</dbReference>
<dbReference type="InterPro" id="IPR029032">
    <property type="entry name" value="AhpD-like"/>
</dbReference>
<protein>
    <submittedName>
        <fullName evidence="2">Putative Antioxidant defence protein AhpD</fullName>
    </submittedName>
</protein>
<dbReference type="Pfam" id="PF02627">
    <property type="entry name" value="CMD"/>
    <property type="match status" value="1"/>
</dbReference>
<dbReference type="SUPFAM" id="SSF69118">
    <property type="entry name" value="AhpD-like"/>
    <property type="match status" value="1"/>
</dbReference>
<organism evidence="2">
    <name type="scientific">mine drainage metagenome</name>
    <dbReference type="NCBI Taxonomy" id="410659"/>
    <lineage>
        <taxon>unclassified sequences</taxon>
        <taxon>metagenomes</taxon>
        <taxon>ecological metagenomes</taxon>
    </lineage>
</organism>
<reference evidence="2" key="1">
    <citation type="submission" date="2009-10" db="EMBL/GenBank/DDBJ databases">
        <title>Diversity of trophic interactions inside an arsenic-rich microbial ecosystem.</title>
        <authorList>
            <person name="Bertin P.N."/>
            <person name="Heinrich-Salmeron A."/>
            <person name="Pelletier E."/>
            <person name="Goulhen-Chollet F."/>
            <person name="Arsene-Ploetze F."/>
            <person name="Gallien S."/>
            <person name="Calteau A."/>
            <person name="Vallenet D."/>
            <person name="Casiot C."/>
            <person name="Chane-Woon-Ming B."/>
            <person name="Giloteaux L."/>
            <person name="Barakat M."/>
            <person name="Bonnefoy V."/>
            <person name="Bruneel O."/>
            <person name="Chandler M."/>
            <person name="Cleiss J."/>
            <person name="Duran R."/>
            <person name="Elbaz-Poulichet F."/>
            <person name="Fonknechten N."/>
            <person name="Lauga B."/>
            <person name="Mornico D."/>
            <person name="Ortet P."/>
            <person name="Schaeffer C."/>
            <person name="Siguier P."/>
            <person name="Alexander Thil Smith A."/>
            <person name="Van Dorsselaer A."/>
            <person name="Weissenbach J."/>
            <person name="Medigue C."/>
            <person name="Le Paslier D."/>
        </authorList>
    </citation>
    <scope>NUCLEOTIDE SEQUENCE</scope>
</reference>
<dbReference type="InterPro" id="IPR003779">
    <property type="entry name" value="CMD-like"/>
</dbReference>
<dbReference type="EMBL" id="CABM01000059">
    <property type="protein sequence ID" value="CBH98658.1"/>
    <property type="molecule type" value="Genomic_DNA"/>
</dbReference>
<comment type="caution">
    <text evidence="2">The sequence shown here is derived from an EMBL/GenBank/DDBJ whole genome shotgun (WGS) entry which is preliminary data.</text>
</comment>
<sequence length="207" mass="22206">MPRIAYTPVDLDEPADLVDAIRARRGGKLLNLDRMLLHSPAFARGWNGFLGAVRTQLDLDPLLRELAICTVALLNHAQYEFAHHAPEFLAAGGTATQLAALANVPHAVDDAVLFSPAQRVTLAIAYEMTRRVKVNEAYFAAARAAMPPQQVVELVGVIATYNMVSRFLVALGVDIETPAQPSEAGVFEAATGISLDDLAALPPRGRA</sequence>
<accession>E6PUQ1</accession>
<gene>
    <name evidence="2" type="ORF">CARN2_4140</name>
</gene>
<dbReference type="AlphaFoldDB" id="E6PUQ1"/>
<proteinExistence type="predicted"/>
<name>E6PUQ1_9ZZZZ</name>
<dbReference type="PANTHER" id="PTHR34846">
    <property type="entry name" value="4-CARBOXYMUCONOLACTONE DECARBOXYLASE FAMILY PROTEIN (AFU_ORTHOLOGUE AFUA_6G11590)"/>
    <property type="match status" value="1"/>
</dbReference>
<feature type="domain" description="Carboxymuconolactone decarboxylase-like" evidence="1">
    <location>
        <begin position="40"/>
        <end position="106"/>
    </location>
</feature>
<dbReference type="PANTHER" id="PTHR34846:SF11">
    <property type="entry name" value="4-CARBOXYMUCONOLACTONE DECARBOXYLASE FAMILY PROTEIN (AFU_ORTHOLOGUE AFUA_6G11590)"/>
    <property type="match status" value="1"/>
</dbReference>
<evidence type="ECO:0000259" key="1">
    <source>
        <dbReference type="Pfam" id="PF02627"/>
    </source>
</evidence>
<evidence type="ECO:0000313" key="2">
    <source>
        <dbReference type="EMBL" id="CBH98658.1"/>
    </source>
</evidence>
<dbReference type="GO" id="GO:0051920">
    <property type="term" value="F:peroxiredoxin activity"/>
    <property type="evidence" value="ECO:0007669"/>
    <property type="project" value="InterPro"/>
</dbReference>